<accession>A0A2H1VFI0</accession>
<dbReference type="AlphaFoldDB" id="A0A2H1VFI0"/>
<reference evidence="1" key="1">
    <citation type="submission" date="2016-07" db="EMBL/GenBank/DDBJ databases">
        <authorList>
            <person name="Bretaudeau A."/>
        </authorList>
    </citation>
    <scope>NUCLEOTIDE SEQUENCE</scope>
    <source>
        <strain evidence="1">Rice</strain>
        <tissue evidence="1">Whole body</tissue>
    </source>
</reference>
<proteinExistence type="predicted"/>
<name>A0A2H1VFI0_SPOFR</name>
<protein>
    <submittedName>
        <fullName evidence="1">SFRICE_036676</fullName>
    </submittedName>
</protein>
<sequence length="119" mass="13165">MYMTLKPETIISGSHKELLRAGIEPATRCAAASCPATTPAVQLTTATVRRHRRNNLLEVLCFFIGETGVYESSRPDPPGLSRGDSYLRSRLSRAVDDVALGREFTELTVNKPSQPNNYR</sequence>
<gene>
    <name evidence="1" type="ORF">SFRICE_036676</name>
</gene>
<organism evidence="1">
    <name type="scientific">Spodoptera frugiperda</name>
    <name type="common">Fall armyworm</name>
    <dbReference type="NCBI Taxonomy" id="7108"/>
    <lineage>
        <taxon>Eukaryota</taxon>
        <taxon>Metazoa</taxon>
        <taxon>Ecdysozoa</taxon>
        <taxon>Arthropoda</taxon>
        <taxon>Hexapoda</taxon>
        <taxon>Insecta</taxon>
        <taxon>Pterygota</taxon>
        <taxon>Neoptera</taxon>
        <taxon>Endopterygota</taxon>
        <taxon>Lepidoptera</taxon>
        <taxon>Glossata</taxon>
        <taxon>Ditrysia</taxon>
        <taxon>Noctuoidea</taxon>
        <taxon>Noctuidae</taxon>
        <taxon>Amphipyrinae</taxon>
        <taxon>Spodoptera</taxon>
    </lineage>
</organism>
<evidence type="ECO:0000313" key="1">
    <source>
        <dbReference type="EMBL" id="SOQ39587.1"/>
    </source>
</evidence>
<dbReference type="EMBL" id="ODYU01002293">
    <property type="protein sequence ID" value="SOQ39587.1"/>
    <property type="molecule type" value="Genomic_DNA"/>
</dbReference>